<dbReference type="PATRIC" id="fig|1872076.5.peg.5280"/>
<reference evidence="7 8" key="1">
    <citation type="submission" date="2016-07" db="EMBL/GenBank/DDBJ databases">
        <title>Draft genome of Scalindua rubra, obtained from a brine-seawater interface in the Red Sea, sheds light on salt adaptation in anammox bacteria.</title>
        <authorList>
            <person name="Speth D.R."/>
            <person name="Lagkouvardos I."/>
            <person name="Wang Y."/>
            <person name="Qian P.-Y."/>
            <person name="Dutilh B.E."/>
            <person name="Jetten M.S."/>
        </authorList>
    </citation>
    <scope>NUCLEOTIDE SEQUENCE [LARGE SCALE GENOMIC DNA]</scope>
    <source>
        <strain evidence="7">BSI-1</strain>
    </source>
</reference>
<dbReference type="InterPro" id="IPR017894">
    <property type="entry name" value="HTH_IS21_transposase_type"/>
</dbReference>
<organism evidence="7 8">
    <name type="scientific">Candidatus Scalindua rubra</name>
    <dbReference type="NCBI Taxonomy" id="1872076"/>
    <lineage>
        <taxon>Bacteria</taxon>
        <taxon>Pseudomonadati</taxon>
        <taxon>Planctomycetota</taxon>
        <taxon>Candidatus Brocadiia</taxon>
        <taxon>Candidatus Brocadiales</taxon>
        <taxon>Candidatus Scalinduaceae</taxon>
        <taxon>Candidatus Scalindua</taxon>
    </lineage>
</organism>
<dbReference type="Pfam" id="PF22483">
    <property type="entry name" value="Mu-transpos_C_2"/>
    <property type="match status" value="1"/>
</dbReference>
<dbReference type="PROSITE" id="PS50994">
    <property type="entry name" value="INTEGRASE"/>
    <property type="match status" value="1"/>
</dbReference>
<dbReference type="AlphaFoldDB" id="A0A1E3X4E9"/>
<accession>A0A1E3X4E9</accession>
<dbReference type="EMBL" id="MAYW01000217">
    <property type="protein sequence ID" value="ODS30487.1"/>
    <property type="molecule type" value="Genomic_DNA"/>
</dbReference>
<gene>
    <name evidence="7" type="primary">istA_1</name>
    <name evidence="7" type="ORF">SCARUB_04405</name>
</gene>
<evidence type="ECO:0000313" key="8">
    <source>
        <dbReference type="Proteomes" id="UP000094056"/>
    </source>
</evidence>
<keyword evidence="2" id="KW-0815">Transposition</keyword>
<dbReference type="Proteomes" id="UP000094056">
    <property type="component" value="Unassembled WGS sequence"/>
</dbReference>
<feature type="domain" description="Integrase catalytic" evidence="6">
    <location>
        <begin position="115"/>
        <end position="289"/>
    </location>
</feature>
<keyword evidence="3" id="KW-0238">DNA-binding</keyword>
<protein>
    <submittedName>
        <fullName evidence="7">Transposase istA</fullName>
    </submittedName>
</protein>
<dbReference type="SUPFAM" id="SSF53098">
    <property type="entry name" value="Ribonuclease H-like"/>
    <property type="match status" value="1"/>
</dbReference>
<dbReference type="PANTHER" id="PTHR35004:SF6">
    <property type="entry name" value="TRANSPOSASE"/>
    <property type="match status" value="1"/>
</dbReference>
<keyword evidence="4" id="KW-0233">DNA recombination</keyword>
<evidence type="ECO:0000256" key="2">
    <source>
        <dbReference type="ARBA" id="ARBA00022578"/>
    </source>
</evidence>
<proteinExistence type="inferred from homology"/>
<comment type="caution">
    <text evidence="7">The sequence shown here is derived from an EMBL/GenBank/DDBJ whole genome shotgun (WGS) entry which is preliminary data.</text>
</comment>
<dbReference type="Gene3D" id="3.30.420.10">
    <property type="entry name" value="Ribonuclease H-like superfamily/Ribonuclease H"/>
    <property type="match status" value="1"/>
</dbReference>
<evidence type="ECO:0000256" key="1">
    <source>
        <dbReference type="ARBA" id="ARBA00009277"/>
    </source>
</evidence>
<feature type="domain" description="HTH IS21-type" evidence="5">
    <location>
        <begin position="8"/>
        <end position="69"/>
    </location>
</feature>
<dbReference type="PROSITE" id="PS50531">
    <property type="entry name" value="HTH_IS21"/>
    <property type="match status" value="1"/>
</dbReference>
<dbReference type="InterPro" id="IPR036397">
    <property type="entry name" value="RNaseH_sf"/>
</dbReference>
<evidence type="ECO:0000313" key="7">
    <source>
        <dbReference type="EMBL" id="ODS30487.1"/>
    </source>
</evidence>
<comment type="similarity">
    <text evidence="1">Belongs to the transposase IS21/IS408/IS1162 family.</text>
</comment>
<dbReference type="GO" id="GO:0006310">
    <property type="term" value="P:DNA recombination"/>
    <property type="evidence" value="ECO:0007669"/>
    <property type="project" value="UniProtKB-KW"/>
</dbReference>
<dbReference type="GO" id="GO:0003677">
    <property type="term" value="F:DNA binding"/>
    <property type="evidence" value="ECO:0007669"/>
    <property type="project" value="UniProtKB-KW"/>
</dbReference>
<evidence type="ECO:0000256" key="3">
    <source>
        <dbReference type="ARBA" id="ARBA00023125"/>
    </source>
</evidence>
<dbReference type="Pfam" id="PF00665">
    <property type="entry name" value="rve"/>
    <property type="match status" value="1"/>
</dbReference>
<dbReference type="GO" id="GO:0015074">
    <property type="term" value="P:DNA integration"/>
    <property type="evidence" value="ECO:0007669"/>
    <property type="project" value="InterPro"/>
</dbReference>
<dbReference type="Gene3D" id="1.10.10.60">
    <property type="entry name" value="Homeodomain-like"/>
    <property type="match status" value="1"/>
</dbReference>
<evidence type="ECO:0000256" key="4">
    <source>
        <dbReference type="ARBA" id="ARBA00023172"/>
    </source>
</evidence>
<dbReference type="InterPro" id="IPR001584">
    <property type="entry name" value="Integrase_cat-core"/>
</dbReference>
<evidence type="ECO:0000259" key="5">
    <source>
        <dbReference type="PROSITE" id="PS50531"/>
    </source>
</evidence>
<evidence type="ECO:0000259" key="6">
    <source>
        <dbReference type="PROSITE" id="PS50994"/>
    </source>
</evidence>
<dbReference type="InterPro" id="IPR054353">
    <property type="entry name" value="IstA-like_C"/>
</dbReference>
<dbReference type="NCBIfam" id="NF033546">
    <property type="entry name" value="transpos_IS21"/>
    <property type="match status" value="1"/>
</dbReference>
<dbReference type="PANTHER" id="PTHR35004">
    <property type="entry name" value="TRANSPOSASE RV3428C-RELATED"/>
    <property type="match status" value="1"/>
</dbReference>
<dbReference type="GO" id="GO:0032196">
    <property type="term" value="P:transposition"/>
    <property type="evidence" value="ECO:0007669"/>
    <property type="project" value="UniProtKB-KW"/>
</dbReference>
<name>A0A1E3X4E9_9BACT</name>
<sequence>MLDKEEWVLIRVISNKLKEGVSISEIARQTGHDRKTIRKYLSSQQEPKYSTVTRESKLDPYKEYIKARLNDVPGLTTQRILREIKEKGYTGSRSILSEFIRPLRKQSANEAVVRFETMPGEQSQVDWSVFGTIEEHDIKKRLYCFCMVLGFSRMLYIEFTTRQDIFQFLSCHQKAFKYFGGYTRTILYDNTKTVVISRCDGNIEWNRKFLDFVGFYGFEPKLCQPYRAQTKGKVERPFNYIKKDFFIGEKFESIQELNHKALYWLNNIANTRVHGTTKEVPFERLKKEGLLPITDGRVYDTSFMGARKASRDCFISYEGNRYSVPYKNNRKSLTIRADNEKIRIYSQSEQIATHCLFRGKGKDISDPRHFEGLKTKQKEKWQRFKEAFLSLSPGAKEFWDGFLSSPQMRGKWWELRKILRLCEKYSLQDVDYALLRALKYKAFGHKYIEGILQQLRRKSNTGSGTLGDILKELLSKWDIPQVEKRSLSSYDEFSNQ</sequence>
<dbReference type="InterPro" id="IPR012337">
    <property type="entry name" value="RNaseH-like_sf"/>
</dbReference>